<evidence type="ECO:0000256" key="5">
    <source>
        <dbReference type="RuleBase" id="RU004504"/>
    </source>
</evidence>
<evidence type="ECO:0000256" key="3">
    <source>
        <dbReference type="ARBA" id="ARBA00022898"/>
    </source>
</evidence>
<dbReference type="OrthoDB" id="9804366at2"/>
<dbReference type="InterPro" id="IPR020578">
    <property type="entry name" value="Aminotrans_V_PyrdxlP_BS"/>
</dbReference>
<evidence type="ECO:0000313" key="7">
    <source>
        <dbReference type="EMBL" id="SHI63177.1"/>
    </source>
</evidence>
<dbReference type="AlphaFoldDB" id="A0A1M6CQ70"/>
<protein>
    <submittedName>
        <fullName evidence="7">Selenocysteine lyase/Cysteine desulfurase</fullName>
    </submittedName>
</protein>
<dbReference type="InterPro" id="IPR015421">
    <property type="entry name" value="PyrdxlP-dep_Trfase_major"/>
</dbReference>
<evidence type="ECO:0000256" key="2">
    <source>
        <dbReference type="ARBA" id="ARBA00010447"/>
    </source>
</evidence>
<comment type="similarity">
    <text evidence="2">Belongs to the class-V pyridoxal-phosphate-dependent aminotransferase family. Csd subfamily.</text>
</comment>
<dbReference type="Proteomes" id="UP000184310">
    <property type="component" value="Unassembled WGS sequence"/>
</dbReference>
<comment type="cofactor">
    <cofactor evidence="1 5">
        <name>pyridoxal 5'-phosphate</name>
        <dbReference type="ChEBI" id="CHEBI:597326"/>
    </cofactor>
</comment>
<dbReference type="RefSeq" id="WP_072985000.1">
    <property type="nucleotide sequence ID" value="NZ_FQZB01000004.1"/>
</dbReference>
<keyword evidence="3" id="KW-0663">Pyridoxal phosphate</keyword>
<proteinExistence type="inferred from homology"/>
<dbReference type="PANTHER" id="PTHR43586:SF8">
    <property type="entry name" value="CYSTEINE DESULFURASE 1, CHLOROPLASTIC"/>
    <property type="match status" value="1"/>
</dbReference>
<dbReference type="Pfam" id="PF00266">
    <property type="entry name" value="Aminotran_5"/>
    <property type="match status" value="1"/>
</dbReference>
<dbReference type="InterPro" id="IPR015422">
    <property type="entry name" value="PyrdxlP-dep_Trfase_small"/>
</dbReference>
<dbReference type="Gene3D" id="3.90.1150.10">
    <property type="entry name" value="Aspartate Aminotransferase, domain 1"/>
    <property type="match status" value="1"/>
</dbReference>
<feature type="domain" description="Aminotransferase class V" evidence="6">
    <location>
        <begin position="29"/>
        <end position="418"/>
    </location>
</feature>
<dbReference type="EMBL" id="FQZB01000004">
    <property type="protein sequence ID" value="SHI63177.1"/>
    <property type="molecule type" value="Genomic_DNA"/>
</dbReference>
<dbReference type="GO" id="GO:0016829">
    <property type="term" value="F:lyase activity"/>
    <property type="evidence" value="ECO:0007669"/>
    <property type="project" value="UniProtKB-KW"/>
</dbReference>
<evidence type="ECO:0000313" key="8">
    <source>
        <dbReference type="Proteomes" id="UP000184310"/>
    </source>
</evidence>
<dbReference type="InterPro" id="IPR015424">
    <property type="entry name" value="PyrdxlP-dep_Trfase"/>
</dbReference>
<organism evidence="7 8">
    <name type="scientific">Clostridium cavendishii DSM 21758</name>
    <dbReference type="NCBI Taxonomy" id="1121302"/>
    <lineage>
        <taxon>Bacteria</taxon>
        <taxon>Bacillati</taxon>
        <taxon>Bacillota</taxon>
        <taxon>Clostridia</taxon>
        <taxon>Eubacteriales</taxon>
        <taxon>Clostridiaceae</taxon>
        <taxon>Clostridium</taxon>
    </lineage>
</organism>
<dbReference type="InterPro" id="IPR000192">
    <property type="entry name" value="Aminotrans_V_dom"/>
</dbReference>
<accession>A0A1M6CQ70</accession>
<dbReference type="SUPFAM" id="SSF53383">
    <property type="entry name" value="PLP-dependent transferases"/>
    <property type="match status" value="1"/>
</dbReference>
<evidence type="ECO:0000259" key="6">
    <source>
        <dbReference type="Pfam" id="PF00266"/>
    </source>
</evidence>
<name>A0A1M6CQ70_9CLOT</name>
<dbReference type="GO" id="GO:0031071">
    <property type="term" value="F:cysteine desulfurase activity"/>
    <property type="evidence" value="ECO:0007669"/>
    <property type="project" value="UniProtKB-EC"/>
</dbReference>
<gene>
    <name evidence="7" type="ORF">SAMN02745163_00524</name>
</gene>
<dbReference type="PANTHER" id="PTHR43586">
    <property type="entry name" value="CYSTEINE DESULFURASE"/>
    <property type="match status" value="1"/>
</dbReference>
<sequence length="429" mass="48664">MDRDVNYRDLFIGLDNPVKLKNGKSTIPINFDNGATTPPFKMVGEYIENFIPYYSSVGRGKGQKAKICTEFYEKSRGKVLRFLNVKNINKYEVMYVKNTTEGINLLSNILWTSEDDVVLSTRMEHHSNDLPWRNKWKIDYVEVGNDGSIDVTEIEKKLIEYDGKIKYVTITGSSNVTGYVNPINEIAKIAHKYDAKIIVDAAQLVAHRVIFLEGKENDDYIDFIVFSAHKMYAPFGIGVVAGRKENLSNVPPFMTGGGTVDIVLDNEVYYTECPYKEEAGTQNLIGVVALLAGIRQLELIGFKNIENHEEVLKNYLMSGISNIRGIKLYGNNIEKDKLCVISFNSQKLWHESLAIALADIRGIAVRDGCFCAQPYVKRLLSISDQASYRYLVQDRTLRPGMVRTSLGLYNSIEEIDEFLNTLEYIQNHK</sequence>
<keyword evidence="7" id="KW-0456">Lyase</keyword>
<evidence type="ECO:0000256" key="4">
    <source>
        <dbReference type="ARBA" id="ARBA00050776"/>
    </source>
</evidence>
<evidence type="ECO:0000256" key="1">
    <source>
        <dbReference type="ARBA" id="ARBA00001933"/>
    </source>
</evidence>
<reference evidence="7 8" key="1">
    <citation type="submission" date="2016-11" db="EMBL/GenBank/DDBJ databases">
        <authorList>
            <person name="Jaros S."/>
            <person name="Januszkiewicz K."/>
            <person name="Wedrychowicz H."/>
        </authorList>
    </citation>
    <scope>NUCLEOTIDE SEQUENCE [LARGE SCALE GENOMIC DNA]</scope>
    <source>
        <strain evidence="7 8">DSM 21758</strain>
    </source>
</reference>
<dbReference type="Gene3D" id="3.40.640.10">
    <property type="entry name" value="Type I PLP-dependent aspartate aminotransferase-like (Major domain)"/>
    <property type="match status" value="1"/>
</dbReference>
<dbReference type="PROSITE" id="PS00595">
    <property type="entry name" value="AA_TRANSFER_CLASS_5"/>
    <property type="match status" value="1"/>
</dbReference>
<dbReference type="STRING" id="1121302.SAMN02745163_00524"/>
<comment type="catalytic activity">
    <reaction evidence="4">
        <text>(sulfur carrier)-H + L-cysteine = (sulfur carrier)-SH + L-alanine</text>
        <dbReference type="Rhea" id="RHEA:43892"/>
        <dbReference type="Rhea" id="RHEA-COMP:14737"/>
        <dbReference type="Rhea" id="RHEA-COMP:14739"/>
        <dbReference type="ChEBI" id="CHEBI:29917"/>
        <dbReference type="ChEBI" id="CHEBI:35235"/>
        <dbReference type="ChEBI" id="CHEBI:57972"/>
        <dbReference type="ChEBI" id="CHEBI:64428"/>
        <dbReference type="EC" id="2.8.1.7"/>
    </reaction>
</comment>
<keyword evidence="8" id="KW-1185">Reference proteome</keyword>